<dbReference type="AlphaFoldDB" id="A3DIR6"/>
<dbReference type="GO" id="GO:0047355">
    <property type="term" value="F:CDP-glycerol glycerophosphotransferase activity"/>
    <property type="evidence" value="ECO:0007669"/>
    <property type="project" value="InterPro"/>
</dbReference>
<dbReference type="InterPro" id="IPR007554">
    <property type="entry name" value="Glycerophosphate_synth"/>
</dbReference>
<dbReference type="InterPro" id="IPR043148">
    <property type="entry name" value="TagF_C"/>
</dbReference>
<accession>A3DIR6</accession>
<proteinExistence type="predicted"/>
<dbReference type="eggNOG" id="COG0381">
    <property type="taxonomic scope" value="Bacteria"/>
</dbReference>
<protein>
    <submittedName>
        <fullName evidence="1">Capsule polysaccharide biosynthesis protein</fullName>
    </submittedName>
</protein>
<organism evidence="1 2">
    <name type="scientific">Acetivibrio thermocellus (strain ATCC 27405 / DSM 1237 / JCM 9322 / NBRC 103400 / NCIMB 10682 / NRRL B-4536 / VPI 7372)</name>
    <name type="common">Clostridium thermocellum</name>
    <dbReference type="NCBI Taxonomy" id="203119"/>
    <lineage>
        <taxon>Bacteria</taxon>
        <taxon>Bacillati</taxon>
        <taxon>Bacillota</taxon>
        <taxon>Clostridia</taxon>
        <taxon>Eubacteriales</taxon>
        <taxon>Oscillospiraceae</taxon>
        <taxon>Acetivibrio</taxon>
    </lineage>
</organism>
<dbReference type="STRING" id="203119.Cthe_2646"/>
<gene>
    <name evidence="1" type="ordered locus">Cthe_2646</name>
</gene>
<dbReference type="Gene3D" id="3.40.50.2000">
    <property type="entry name" value="Glycogen Phosphorylase B"/>
    <property type="match status" value="1"/>
</dbReference>
<dbReference type="Pfam" id="PF04464">
    <property type="entry name" value="Glyphos_transf"/>
    <property type="match status" value="1"/>
</dbReference>
<reference evidence="1 2" key="2">
    <citation type="journal article" date="2013" name="Biotechnol. Biofuels">
        <title>Global transcriptome analysis of Clostridium thermocellum ATCC 27405 during growth on dilute acid pretreated Populus and switchgrass.</title>
        <authorList>
            <person name="Wilson C.M."/>
            <person name="Rodriguez M.Jr."/>
            <person name="Johnson C.M."/>
            <person name="Martin S.L."/>
            <person name="Chu T.M."/>
            <person name="Wolfinger R.D."/>
            <person name="Hauser L.J."/>
            <person name="Land M.L."/>
            <person name="Klingeman D.M."/>
            <person name="Syed M.H."/>
            <person name="Ragauskas A.J."/>
            <person name="Tschaplinski T.J."/>
            <person name="Mielenz J.R."/>
            <person name="Brown S.D."/>
        </authorList>
    </citation>
    <scope>NUCLEOTIDE SEQUENCE [LARGE SCALE GENOMIC DNA]</scope>
    <source>
        <strain evidence="2">ATCC 27405 / DSM 1237 / JCM 9322 / NBRC 103400 / NCIMB 10682 / NRRL B-4536 / VPI 7372</strain>
    </source>
</reference>
<name>A3DIR6_ACET2</name>
<evidence type="ECO:0000313" key="1">
    <source>
        <dbReference type="EMBL" id="ABN53845.1"/>
    </source>
</evidence>
<dbReference type="SUPFAM" id="SSF53756">
    <property type="entry name" value="UDP-Glycosyltransferase/glycogen phosphorylase"/>
    <property type="match status" value="1"/>
</dbReference>
<dbReference type="HOGENOM" id="CLU_679174_0_0_9"/>
<dbReference type="Gene3D" id="3.40.50.12580">
    <property type="match status" value="1"/>
</dbReference>
<dbReference type="EMBL" id="CP000568">
    <property type="protein sequence ID" value="ABN53845.1"/>
    <property type="molecule type" value="Genomic_DNA"/>
</dbReference>
<dbReference type="GO" id="GO:0016020">
    <property type="term" value="C:membrane"/>
    <property type="evidence" value="ECO:0007669"/>
    <property type="project" value="InterPro"/>
</dbReference>
<dbReference type="Proteomes" id="UP000002145">
    <property type="component" value="Chromosome"/>
</dbReference>
<reference evidence="2" key="1">
    <citation type="submission" date="2007-02" db="EMBL/GenBank/DDBJ databases">
        <title>Complete sequence of Clostridium thermocellum ATCC 27405.</title>
        <authorList>
            <consortium name="US DOE Joint Genome Institute"/>
            <person name="Copeland A."/>
            <person name="Lucas S."/>
            <person name="Lapidus A."/>
            <person name="Barry K."/>
            <person name="Detter J.C."/>
            <person name="Glavina del Rio T."/>
            <person name="Hammon N."/>
            <person name="Israni S."/>
            <person name="Dalin E."/>
            <person name="Tice H."/>
            <person name="Pitluck S."/>
            <person name="Chertkov O."/>
            <person name="Brettin T."/>
            <person name="Bruce D."/>
            <person name="Han C."/>
            <person name="Tapia R."/>
            <person name="Gilna P."/>
            <person name="Schmutz J."/>
            <person name="Larimer F."/>
            <person name="Land M."/>
            <person name="Hauser L."/>
            <person name="Kyrpides N."/>
            <person name="Mikhailova N."/>
            <person name="Wu J.H.D."/>
            <person name="Newcomb M."/>
            <person name="Richardson P."/>
        </authorList>
    </citation>
    <scope>NUCLEOTIDE SEQUENCE [LARGE SCALE GENOMIC DNA]</scope>
    <source>
        <strain evidence="2">ATCC 27405 / DSM 1237 / JCM 9322 / NBRC 103400 / NCIMB 10682 / NRRL B-4536 / VPI 7372</strain>
    </source>
</reference>
<dbReference type="KEGG" id="cth:Cthe_2646"/>
<keyword evidence="2" id="KW-1185">Reference proteome</keyword>
<sequence length="407" mass="46483">MKMKKVFFVTYGGGHVRSVIPVIKELKSRGHKVSVLGLTSSVNDLKKEEIEFKGIRDYLNLFKDEEAQKILKYGDMFIDEHFDAGSGLDKFEIKVYLGMNLWDLSLQLKSFEEALKLFRERGRSCFFPINLMERILSFEKPDVIVVTSGKRAEKAAAFSANKMDVKVVRIVDLLGENLKIPYKATVCVLNDYAKANILSCNENLNERDVVVTGQPNIEPTYTEKHFEDFIKRYNLDKFDKVISFFSQPNIAYREDILVEFIKLMQKRPNFMGIWKTHPNEQMDLYTGYLNTLPQNLLIVKEEDTNLILSKSNLVITFYSTVGLQAIAADKPLITVNFSKNAHPVEYDKLGCALPVKNTEEFENAINLLLESSNSDARNLHARLREARKKLMPPAGAAQNIANVIEYS</sequence>
<evidence type="ECO:0000313" key="2">
    <source>
        <dbReference type="Proteomes" id="UP000002145"/>
    </source>
</evidence>